<dbReference type="EMBL" id="JABBWG010000024">
    <property type="protein sequence ID" value="KAG1813265.1"/>
    <property type="molecule type" value="Genomic_DNA"/>
</dbReference>
<sequence length="111" mass="12536">MPPSLTFIGLVHLIHHCRRLHTIGMSFCACQVDINNEPFSQTIPNVNITELSVGMSPIVDPIAVASQLRRFLPKLTHVNSSLDWLDDDIPTPPLFEHLEEGWDRVNVLLED</sequence>
<evidence type="ECO:0000313" key="1">
    <source>
        <dbReference type="EMBL" id="KAG1813265.1"/>
    </source>
</evidence>
<dbReference type="OrthoDB" id="2679436at2759"/>
<protein>
    <recommendedName>
        <fullName evidence="3">F-box domain-containing protein</fullName>
    </recommendedName>
</protein>
<evidence type="ECO:0008006" key="3">
    <source>
        <dbReference type="Google" id="ProtNLM"/>
    </source>
</evidence>
<reference evidence="1" key="1">
    <citation type="journal article" date="2020" name="New Phytol.">
        <title>Comparative genomics reveals dynamic genome evolution in host specialist ectomycorrhizal fungi.</title>
        <authorList>
            <person name="Lofgren L.A."/>
            <person name="Nguyen N.H."/>
            <person name="Vilgalys R."/>
            <person name="Ruytinx J."/>
            <person name="Liao H.L."/>
            <person name="Branco S."/>
            <person name="Kuo A."/>
            <person name="LaButti K."/>
            <person name="Lipzen A."/>
            <person name="Andreopoulos W."/>
            <person name="Pangilinan J."/>
            <person name="Riley R."/>
            <person name="Hundley H."/>
            <person name="Na H."/>
            <person name="Barry K."/>
            <person name="Grigoriev I.V."/>
            <person name="Stajich J.E."/>
            <person name="Kennedy P.G."/>
        </authorList>
    </citation>
    <scope>NUCLEOTIDE SEQUENCE</scope>
    <source>
        <strain evidence="1">MN1</strain>
    </source>
</reference>
<organism evidence="1 2">
    <name type="scientific">Suillus subaureus</name>
    <dbReference type="NCBI Taxonomy" id="48587"/>
    <lineage>
        <taxon>Eukaryota</taxon>
        <taxon>Fungi</taxon>
        <taxon>Dikarya</taxon>
        <taxon>Basidiomycota</taxon>
        <taxon>Agaricomycotina</taxon>
        <taxon>Agaricomycetes</taxon>
        <taxon>Agaricomycetidae</taxon>
        <taxon>Boletales</taxon>
        <taxon>Suillineae</taxon>
        <taxon>Suillaceae</taxon>
        <taxon>Suillus</taxon>
    </lineage>
</organism>
<keyword evidence="2" id="KW-1185">Reference proteome</keyword>
<dbReference type="RefSeq" id="XP_041191139.1">
    <property type="nucleotide sequence ID" value="XM_041336146.1"/>
</dbReference>
<name>A0A9P7JBV0_9AGAM</name>
<accession>A0A9P7JBV0</accession>
<dbReference type="GeneID" id="64630163"/>
<proteinExistence type="predicted"/>
<dbReference type="AlphaFoldDB" id="A0A9P7JBV0"/>
<dbReference type="Proteomes" id="UP000807769">
    <property type="component" value="Unassembled WGS sequence"/>
</dbReference>
<gene>
    <name evidence="1" type="ORF">BJ212DRAFT_1367582</name>
</gene>
<comment type="caution">
    <text evidence="1">The sequence shown here is derived from an EMBL/GenBank/DDBJ whole genome shotgun (WGS) entry which is preliminary data.</text>
</comment>
<evidence type="ECO:0000313" key="2">
    <source>
        <dbReference type="Proteomes" id="UP000807769"/>
    </source>
</evidence>